<proteinExistence type="predicted"/>
<reference evidence="1" key="1">
    <citation type="submission" date="2021-03" db="EMBL/GenBank/DDBJ databases">
        <authorList>
            <person name="Bekaert M."/>
        </authorList>
    </citation>
    <scope>NUCLEOTIDE SEQUENCE</scope>
</reference>
<dbReference type="AlphaFoldDB" id="A0A8S3RYK7"/>
<name>A0A8S3RYK7_MYTED</name>
<organism evidence="1 2">
    <name type="scientific">Mytilus edulis</name>
    <name type="common">Blue mussel</name>
    <dbReference type="NCBI Taxonomy" id="6550"/>
    <lineage>
        <taxon>Eukaryota</taxon>
        <taxon>Metazoa</taxon>
        <taxon>Spiralia</taxon>
        <taxon>Lophotrochozoa</taxon>
        <taxon>Mollusca</taxon>
        <taxon>Bivalvia</taxon>
        <taxon>Autobranchia</taxon>
        <taxon>Pteriomorphia</taxon>
        <taxon>Mytilida</taxon>
        <taxon>Mytiloidea</taxon>
        <taxon>Mytilidae</taxon>
        <taxon>Mytilinae</taxon>
        <taxon>Mytilus</taxon>
    </lineage>
</organism>
<dbReference type="Proteomes" id="UP000683360">
    <property type="component" value="Unassembled WGS sequence"/>
</dbReference>
<dbReference type="EMBL" id="CAJPWZ010001419">
    <property type="protein sequence ID" value="CAG2214684.1"/>
    <property type="molecule type" value="Genomic_DNA"/>
</dbReference>
<protein>
    <submittedName>
        <fullName evidence="1">Uncharacterized protein</fullName>
    </submittedName>
</protein>
<gene>
    <name evidence="1" type="ORF">MEDL_28503</name>
</gene>
<evidence type="ECO:0000313" key="2">
    <source>
        <dbReference type="Proteomes" id="UP000683360"/>
    </source>
</evidence>
<accession>A0A8S3RYK7</accession>
<comment type="caution">
    <text evidence="1">The sequence shown here is derived from an EMBL/GenBank/DDBJ whole genome shotgun (WGS) entry which is preliminary data.</text>
</comment>
<evidence type="ECO:0000313" key="1">
    <source>
        <dbReference type="EMBL" id="CAG2214684.1"/>
    </source>
</evidence>
<sequence length="169" mass="19643">MQNPTPCMSTLLNMQNPTPCMSIPIEYAESHAMYVDSYWNIQNPRHVCRLLLEYAESHAMHVDSLNMQNPTPCMSTPVGICRIPRLVCRFLLKYAEYTPCISIPIEYAESSTPCMSTPIEYAEFHAMYVDSYWEYAESLHVFRFLLNMQNPTPCMSTQSQLEYAMYESY</sequence>
<keyword evidence="2" id="KW-1185">Reference proteome</keyword>